<gene>
    <name evidence="10" type="ORF">BCR43DRAFT_488342</name>
</gene>
<accession>A0A1X2HIG6</accession>
<keyword evidence="7 8" id="KW-0472">Membrane</keyword>
<feature type="transmembrane region" description="Helical" evidence="8">
    <location>
        <begin position="20"/>
        <end position="40"/>
    </location>
</feature>
<name>A0A1X2HIG6_SYNRA</name>
<keyword evidence="11" id="KW-1185">Reference proteome</keyword>
<comment type="similarity">
    <text evidence="3">Belongs to the wax synthase family.</text>
</comment>
<dbReference type="InterPro" id="IPR044851">
    <property type="entry name" value="Wax_synthase"/>
</dbReference>
<comment type="subcellular location">
    <subcellularLocation>
        <location evidence="1">Membrane</location>
        <topology evidence="1">Multi-pass membrane protein</topology>
    </subcellularLocation>
</comment>
<feature type="domain" description="Wax synthase" evidence="9">
    <location>
        <begin position="221"/>
        <end position="306"/>
    </location>
</feature>
<evidence type="ECO:0000313" key="10">
    <source>
        <dbReference type="EMBL" id="ORY98894.1"/>
    </source>
</evidence>
<evidence type="ECO:0000256" key="1">
    <source>
        <dbReference type="ARBA" id="ARBA00004141"/>
    </source>
</evidence>
<dbReference type="PANTHER" id="PTHR31595:SF57">
    <property type="entry name" value="OS04G0481900 PROTEIN"/>
    <property type="match status" value="1"/>
</dbReference>
<evidence type="ECO:0000313" key="11">
    <source>
        <dbReference type="Proteomes" id="UP000242180"/>
    </source>
</evidence>
<proteinExistence type="inferred from homology"/>
<evidence type="ECO:0000256" key="7">
    <source>
        <dbReference type="ARBA" id="ARBA00023136"/>
    </source>
</evidence>
<evidence type="ECO:0000256" key="3">
    <source>
        <dbReference type="ARBA" id="ARBA00007282"/>
    </source>
</evidence>
<dbReference type="GO" id="GO:0008374">
    <property type="term" value="F:O-acyltransferase activity"/>
    <property type="evidence" value="ECO:0007669"/>
    <property type="project" value="InterPro"/>
</dbReference>
<comment type="pathway">
    <text evidence="2">Secondary metabolite biosynthesis.</text>
</comment>
<feature type="transmembrane region" description="Helical" evidence="8">
    <location>
        <begin position="330"/>
        <end position="352"/>
    </location>
</feature>
<evidence type="ECO:0000256" key="5">
    <source>
        <dbReference type="ARBA" id="ARBA00022692"/>
    </source>
</evidence>
<dbReference type="OMA" id="FHELIIM"/>
<dbReference type="AlphaFoldDB" id="A0A1X2HIG6"/>
<keyword evidence="6 8" id="KW-1133">Transmembrane helix</keyword>
<feature type="transmembrane region" description="Helical" evidence="8">
    <location>
        <begin position="299"/>
        <end position="318"/>
    </location>
</feature>
<feature type="transmembrane region" description="Helical" evidence="8">
    <location>
        <begin position="52"/>
        <end position="70"/>
    </location>
</feature>
<comment type="caution">
    <text evidence="10">The sequence shown here is derived from an EMBL/GenBank/DDBJ whole genome shotgun (WGS) entry which is preliminary data.</text>
</comment>
<evidence type="ECO:0000256" key="2">
    <source>
        <dbReference type="ARBA" id="ARBA00005179"/>
    </source>
</evidence>
<reference evidence="10 11" key="1">
    <citation type="submission" date="2016-07" db="EMBL/GenBank/DDBJ databases">
        <title>Pervasive Adenine N6-methylation of Active Genes in Fungi.</title>
        <authorList>
            <consortium name="DOE Joint Genome Institute"/>
            <person name="Mondo S.J."/>
            <person name="Dannebaum R.O."/>
            <person name="Kuo R.C."/>
            <person name="Labutti K."/>
            <person name="Haridas S."/>
            <person name="Kuo A."/>
            <person name="Salamov A."/>
            <person name="Ahrendt S.R."/>
            <person name="Lipzen A."/>
            <person name="Sullivan W."/>
            <person name="Andreopoulos W.B."/>
            <person name="Clum A."/>
            <person name="Lindquist E."/>
            <person name="Daum C."/>
            <person name="Ramamoorthy G.K."/>
            <person name="Gryganskyi A."/>
            <person name="Culley D."/>
            <person name="Magnuson J.K."/>
            <person name="James T.Y."/>
            <person name="O'Malley M.A."/>
            <person name="Stajich J.E."/>
            <person name="Spatafora J.W."/>
            <person name="Visel A."/>
            <person name="Grigoriev I.V."/>
        </authorList>
    </citation>
    <scope>NUCLEOTIDE SEQUENCE [LARGE SCALE GENOMIC DNA]</scope>
    <source>
        <strain evidence="10 11">NRRL 2496</strain>
    </source>
</reference>
<sequence length="369" mass="42293">MMGFGSTEPWFEMDLPGPIIVDAAYLVGFYAVILACDYFLLRYEAKVPLSRVQLRVVLAIVHSLLPMAVVSPWAPYNLFFAAMPWFYVSYTAILPVDRLSCREWLYSFYAVLLDIPDDERRRIAFAHNAQLGSGTDDPMAARKAGLVKLIRGAFKFWFMKHVIDRILPEDYTVLLRLPWFSAGSLMLTVVLGIKAYLMLGVVDLGLGLEQCVLGVPLIDLQDSPILSASPRDFWSRRWNKIVRNLLHQLIFMRAAHPDPKHGQKTTSPWKRNLRGLLVFFVSGVFHEMIIMSICRKMTLENLIFFTLHGVAVLFELTLRDRFHCKGYPRGMMRVLSVALHLLFLAATGRLFLAPFVRYDFMGIRESTFF</sequence>
<organism evidence="10 11">
    <name type="scientific">Syncephalastrum racemosum</name>
    <name type="common">Filamentous fungus</name>
    <dbReference type="NCBI Taxonomy" id="13706"/>
    <lineage>
        <taxon>Eukaryota</taxon>
        <taxon>Fungi</taxon>
        <taxon>Fungi incertae sedis</taxon>
        <taxon>Mucoromycota</taxon>
        <taxon>Mucoromycotina</taxon>
        <taxon>Mucoromycetes</taxon>
        <taxon>Mucorales</taxon>
        <taxon>Syncephalastraceae</taxon>
        <taxon>Syncephalastrum</taxon>
    </lineage>
</organism>
<evidence type="ECO:0000256" key="8">
    <source>
        <dbReference type="SAM" id="Phobius"/>
    </source>
</evidence>
<dbReference type="Pfam" id="PF13813">
    <property type="entry name" value="MBOAT_2"/>
    <property type="match status" value="1"/>
</dbReference>
<dbReference type="PANTHER" id="PTHR31595">
    <property type="entry name" value="LONG-CHAIN-ALCOHOL O-FATTY-ACYLTRANSFERASE 3-RELATED"/>
    <property type="match status" value="1"/>
</dbReference>
<dbReference type="GO" id="GO:0006629">
    <property type="term" value="P:lipid metabolic process"/>
    <property type="evidence" value="ECO:0007669"/>
    <property type="project" value="InterPro"/>
</dbReference>
<dbReference type="GO" id="GO:0016020">
    <property type="term" value="C:membrane"/>
    <property type="evidence" value="ECO:0007669"/>
    <property type="project" value="UniProtKB-SubCell"/>
</dbReference>
<dbReference type="Proteomes" id="UP000242180">
    <property type="component" value="Unassembled WGS sequence"/>
</dbReference>
<feature type="transmembrane region" description="Helical" evidence="8">
    <location>
        <begin position="273"/>
        <end position="293"/>
    </location>
</feature>
<dbReference type="STRING" id="13706.A0A1X2HIG6"/>
<dbReference type="OrthoDB" id="1077582at2759"/>
<dbReference type="EMBL" id="MCGN01000003">
    <property type="protein sequence ID" value="ORY98894.1"/>
    <property type="molecule type" value="Genomic_DNA"/>
</dbReference>
<dbReference type="InterPro" id="IPR032805">
    <property type="entry name" value="Wax_synthase_dom"/>
</dbReference>
<dbReference type="InParanoid" id="A0A1X2HIG6"/>
<evidence type="ECO:0000259" key="9">
    <source>
        <dbReference type="Pfam" id="PF13813"/>
    </source>
</evidence>
<evidence type="ECO:0000256" key="4">
    <source>
        <dbReference type="ARBA" id="ARBA00022679"/>
    </source>
</evidence>
<keyword evidence="4" id="KW-0808">Transferase</keyword>
<keyword evidence="5 8" id="KW-0812">Transmembrane</keyword>
<protein>
    <recommendedName>
        <fullName evidence="9">Wax synthase domain-containing protein</fullName>
    </recommendedName>
</protein>
<evidence type="ECO:0000256" key="6">
    <source>
        <dbReference type="ARBA" id="ARBA00022989"/>
    </source>
</evidence>